<keyword evidence="2" id="KW-0479">Metal-binding</keyword>
<reference evidence="9" key="1">
    <citation type="submission" date="2016-04" db="EMBL/GenBank/DDBJ databases">
        <authorList>
            <person name="Quiroz-Castaneda R.E."/>
            <person name="Martinez-Ocampo F."/>
        </authorList>
    </citation>
    <scope>NUCLEOTIDE SEQUENCE [LARGE SCALE GENOMIC DNA]</scope>
    <source>
        <strain evidence="9">INIFAP01</strain>
    </source>
</reference>
<dbReference type="InterPro" id="IPR005249">
    <property type="entry name" value="YqeK"/>
</dbReference>
<dbReference type="AlphaFoldDB" id="A0A1A9QFI0"/>
<evidence type="ECO:0000256" key="6">
    <source>
        <dbReference type="ARBA" id="ARBA00049417"/>
    </source>
</evidence>
<dbReference type="GO" id="GO:0008803">
    <property type="term" value="F:bis(5'-nucleosyl)-tetraphosphatase (symmetrical) activity"/>
    <property type="evidence" value="ECO:0007669"/>
    <property type="project" value="UniProtKB-EC"/>
</dbReference>
<dbReference type="NCBIfam" id="TIGR00488">
    <property type="entry name" value="bis(5'-nucleosyl)-tetraphosphatase (symmetrical) YqeK"/>
    <property type="match status" value="1"/>
</dbReference>
<evidence type="ECO:0000259" key="7">
    <source>
        <dbReference type="SMART" id="SM00471"/>
    </source>
</evidence>
<evidence type="ECO:0000313" key="8">
    <source>
        <dbReference type="EMBL" id="OAL10706.1"/>
    </source>
</evidence>
<evidence type="ECO:0000256" key="1">
    <source>
        <dbReference type="ARBA" id="ARBA00012506"/>
    </source>
</evidence>
<evidence type="ECO:0000256" key="5">
    <source>
        <dbReference type="ARBA" id="ARBA00023004"/>
    </source>
</evidence>
<keyword evidence="4" id="KW-0378">Hydrolase</keyword>
<keyword evidence="5" id="KW-0408">Iron</keyword>
<dbReference type="Proteomes" id="UP000077623">
    <property type="component" value="Unassembled WGS sequence"/>
</dbReference>
<feature type="domain" description="HD/PDEase" evidence="7">
    <location>
        <begin position="195"/>
        <end position="325"/>
    </location>
</feature>
<dbReference type="InterPro" id="IPR006674">
    <property type="entry name" value="HD_domain"/>
</dbReference>
<dbReference type="GO" id="GO:0000166">
    <property type="term" value="F:nucleotide binding"/>
    <property type="evidence" value="ECO:0007669"/>
    <property type="project" value="UniProtKB-KW"/>
</dbReference>
<proteinExistence type="predicted"/>
<name>A0A1A9QFI0_9MOLU</name>
<dbReference type="Gene3D" id="1.10.3210.10">
    <property type="entry name" value="Hypothetical protein af1432"/>
    <property type="match status" value="1"/>
</dbReference>
<sequence length="358" mass="41373">MNILLVPDEYEPISNYKLELIKEAQKVLDTNSVIFIYEKRSQGDRIFTQEEKLVLLGSAIPNSLSPKYIIDGNSFKDINTSLYENIQMQKEKHKDADLFLLLDSREFNRLKDSTDLIYILTICKLVLYVFPEDKEILERLPMTTHHPLLIANSVEISKLSKASIFNVHESYFSPLIIEYMNKSSECAIKRIKNHLSDSRFKHSLRVAGTVQKIHEIIELKDMELRYDSYIAALYHDICKEFSNEALIEIAASELGIFKFPHPKVLHGPVGAWYISKYYLFPKGTDILEAIAQHTVPSVNPKPITKLLFLADHLELNKKDRYPQEVYENIWNLIEAKDIDKAFSTLIAYCDAVRAKKSK</sequence>
<evidence type="ECO:0000256" key="3">
    <source>
        <dbReference type="ARBA" id="ARBA00022741"/>
    </source>
</evidence>
<dbReference type="PANTHER" id="PTHR35795">
    <property type="entry name" value="SLR1885 PROTEIN"/>
    <property type="match status" value="1"/>
</dbReference>
<accession>A0A1A9QFI0</accession>
<protein>
    <recommendedName>
        <fullName evidence="1">bis(5'-nucleosyl)-tetraphosphatase (symmetrical)</fullName>
        <ecNumber evidence="1">3.6.1.41</ecNumber>
    </recommendedName>
</protein>
<evidence type="ECO:0000256" key="2">
    <source>
        <dbReference type="ARBA" id="ARBA00022723"/>
    </source>
</evidence>
<dbReference type="EMBL" id="LWUJ01000010">
    <property type="protein sequence ID" value="OAL10706.1"/>
    <property type="molecule type" value="Genomic_DNA"/>
</dbReference>
<keyword evidence="8" id="KW-0808">Transferase</keyword>
<dbReference type="InterPro" id="IPR051094">
    <property type="entry name" value="Diverse_Catalytic_Enzymes"/>
</dbReference>
<dbReference type="GO" id="GO:0016779">
    <property type="term" value="F:nucleotidyltransferase activity"/>
    <property type="evidence" value="ECO:0007669"/>
    <property type="project" value="UniProtKB-KW"/>
</dbReference>
<comment type="caution">
    <text evidence="8">The sequence shown here is derived from an EMBL/GenBank/DDBJ whole genome shotgun (WGS) entry which is preliminary data.</text>
</comment>
<dbReference type="CDD" id="cd00077">
    <property type="entry name" value="HDc"/>
    <property type="match status" value="1"/>
</dbReference>
<keyword evidence="8" id="KW-0548">Nucleotidyltransferase</keyword>
<evidence type="ECO:0000256" key="4">
    <source>
        <dbReference type="ARBA" id="ARBA00022801"/>
    </source>
</evidence>
<dbReference type="EC" id="3.6.1.41" evidence="1"/>
<comment type="catalytic activity">
    <reaction evidence="6">
        <text>P(1),P(4)-bis(5'-adenosyl) tetraphosphate + H2O = 2 ADP + 2 H(+)</text>
        <dbReference type="Rhea" id="RHEA:24252"/>
        <dbReference type="ChEBI" id="CHEBI:15377"/>
        <dbReference type="ChEBI" id="CHEBI:15378"/>
        <dbReference type="ChEBI" id="CHEBI:58141"/>
        <dbReference type="ChEBI" id="CHEBI:456216"/>
        <dbReference type="EC" id="3.6.1.41"/>
    </reaction>
</comment>
<dbReference type="PANTHER" id="PTHR35795:SF1">
    <property type="entry name" value="BIS(5'-NUCLEOSYL)-TETRAPHOSPHATASE, SYMMETRICAL"/>
    <property type="match status" value="1"/>
</dbReference>
<dbReference type="Pfam" id="PF01966">
    <property type="entry name" value="HD"/>
    <property type="match status" value="1"/>
</dbReference>
<evidence type="ECO:0000313" key="9">
    <source>
        <dbReference type="Proteomes" id="UP000077623"/>
    </source>
</evidence>
<keyword evidence="9" id="KW-1185">Reference proteome</keyword>
<dbReference type="STRING" id="432608.A6V39_01380"/>
<dbReference type="SUPFAM" id="SSF109604">
    <property type="entry name" value="HD-domain/PDEase-like"/>
    <property type="match status" value="1"/>
</dbReference>
<dbReference type="GO" id="GO:0046872">
    <property type="term" value="F:metal ion binding"/>
    <property type="evidence" value="ECO:0007669"/>
    <property type="project" value="UniProtKB-KW"/>
</dbReference>
<dbReference type="SMART" id="SM00471">
    <property type="entry name" value="HDc"/>
    <property type="match status" value="1"/>
</dbReference>
<gene>
    <name evidence="8" type="ORF">A6V39_01380</name>
</gene>
<organism evidence="8 9">
    <name type="scientific">Candidatus Mycoplasma haematobovis</name>
    <dbReference type="NCBI Taxonomy" id="432608"/>
    <lineage>
        <taxon>Bacteria</taxon>
        <taxon>Bacillati</taxon>
        <taxon>Mycoplasmatota</taxon>
        <taxon>Mollicutes</taxon>
        <taxon>Mycoplasmataceae</taxon>
        <taxon>Mycoplasma</taxon>
    </lineage>
</organism>
<dbReference type="InterPro" id="IPR003607">
    <property type="entry name" value="HD/PDEase_dom"/>
</dbReference>
<keyword evidence="3" id="KW-0547">Nucleotide-binding</keyword>